<sequence>MSIYVDDIFLSFKNENQLQETINKIFEIAKKHKVKINRKKVFISNSSKGIRYHNLLFKNKNFM</sequence>
<organism evidence="2 3">
    <name type="scientific">Mesoplasma melaleucae</name>
    <dbReference type="NCBI Taxonomy" id="81459"/>
    <lineage>
        <taxon>Bacteria</taxon>
        <taxon>Bacillati</taxon>
        <taxon>Mycoplasmatota</taxon>
        <taxon>Mollicutes</taxon>
        <taxon>Entomoplasmatales</taxon>
        <taxon>Entomoplasmataceae</taxon>
        <taxon>Mesoplasma</taxon>
    </lineage>
</organism>
<evidence type="ECO:0000313" key="2">
    <source>
        <dbReference type="EMBL" id="ATZ17607.1"/>
    </source>
</evidence>
<dbReference type="AlphaFoldDB" id="A0A2K8NV09"/>
<gene>
    <name evidence="2" type="ORF">EMELA_v1c00120</name>
</gene>
<keyword evidence="3" id="KW-1185">Reference proteome</keyword>
<dbReference type="InterPro" id="IPR043502">
    <property type="entry name" value="DNA/RNA_pol_sf"/>
</dbReference>
<accession>A0A2K8NV09</accession>
<dbReference type="Gene3D" id="3.30.70.270">
    <property type="match status" value="1"/>
</dbReference>
<evidence type="ECO:0000259" key="1">
    <source>
        <dbReference type="Pfam" id="PF00078"/>
    </source>
</evidence>
<dbReference type="EMBL" id="CP024964">
    <property type="protein sequence ID" value="ATZ17607.1"/>
    <property type="molecule type" value="Genomic_DNA"/>
</dbReference>
<dbReference type="InterPro" id="IPR000477">
    <property type="entry name" value="RT_dom"/>
</dbReference>
<dbReference type="Pfam" id="PF00078">
    <property type="entry name" value="RVT_1"/>
    <property type="match status" value="1"/>
</dbReference>
<dbReference type="InterPro" id="IPR043128">
    <property type="entry name" value="Rev_trsase/Diguanyl_cyclase"/>
</dbReference>
<reference evidence="2 3" key="1">
    <citation type="submission" date="2017-11" db="EMBL/GenBank/DDBJ databases">
        <title>Genome sequence of Entomoplasma melaleucae M1 (ATCC 49191).</title>
        <authorList>
            <person name="Lo W.-S."/>
            <person name="Gasparich G.E."/>
            <person name="Kuo C.-H."/>
        </authorList>
    </citation>
    <scope>NUCLEOTIDE SEQUENCE [LARGE SCALE GENOMIC DNA]</scope>
    <source>
        <strain evidence="2 3">M1</strain>
    </source>
</reference>
<proteinExistence type="predicted"/>
<feature type="domain" description="Reverse transcriptase" evidence="1">
    <location>
        <begin position="2"/>
        <end position="52"/>
    </location>
</feature>
<evidence type="ECO:0000313" key="3">
    <source>
        <dbReference type="Proteomes" id="UP000231896"/>
    </source>
</evidence>
<dbReference type="SUPFAM" id="SSF56672">
    <property type="entry name" value="DNA/RNA polymerases"/>
    <property type="match status" value="1"/>
</dbReference>
<dbReference type="Proteomes" id="UP000231896">
    <property type="component" value="Chromosome"/>
</dbReference>
<dbReference type="KEGG" id="eml:EMELA_v1c00120"/>
<name>A0A2K8NV09_9MOLU</name>
<protein>
    <recommendedName>
        <fullName evidence="1">Reverse transcriptase domain-containing protein</fullName>
    </recommendedName>
</protein>